<dbReference type="AlphaFoldDB" id="A0A426WYT3"/>
<protein>
    <recommendedName>
        <fullName evidence="1">Retrotransposon gag domain-containing protein</fullName>
    </recommendedName>
</protein>
<organism evidence="2 3">
    <name type="scientific">Ensete ventricosum</name>
    <name type="common">Abyssinian banana</name>
    <name type="synonym">Musa ensete</name>
    <dbReference type="NCBI Taxonomy" id="4639"/>
    <lineage>
        <taxon>Eukaryota</taxon>
        <taxon>Viridiplantae</taxon>
        <taxon>Streptophyta</taxon>
        <taxon>Embryophyta</taxon>
        <taxon>Tracheophyta</taxon>
        <taxon>Spermatophyta</taxon>
        <taxon>Magnoliopsida</taxon>
        <taxon>Liliopsida</taxon>
        <taxon>Zingiberales</taxon>
        <taxon>Musaceae</taxon>
        <taxon>Ensete</taxon>
    </lineage>
</organism>
<evidence type="ECO:0000313" key="3">
    <source>
        <dbReference type="Proteomes" id="UP000287651"/>
    </source>
</evidence>
<sequence length="252" mass="28342">MLEAYNDISNPTKHVAVFYAQMTLYSTSDAIMCRAFTTTLRRIARGWYNRLPPSSIHSFNQLTREFERNFLPSGRPKPTTASLLGMRQKEEHLGQYLIRFIDEVKAILDRPPATVPEMLWRANHYVIAETLVVQKREDQKRPRVGGPAAGGVSSSVRKAYAYAKVQKRPRPRGNPGFTFVFESEYPDHDDALVVTACIGNACVRCIMINIGSSLDILYLNAFHKLGMTNRDLAPMTSTLKGFTSDVITIGKP</sequence>
<comment type="caution">
    <text evidence="2">The sequence shown here is derived from an EMBL/GenBank/DDBJ whole genome shotgun (WGS) entry which is preliminary data.</text>
</comment>
<reference evidence="2 3" key="1">
    <citation type="journal article" date="2014" name="Agronomy (Basel)">
        <title>A Draft Genome Sequence for Ensete ventricosum, the Drought-Tolerant Tree Against Hunger.</title>
        <authorList>
            <person name="Harrison J."/>
            <person name="Moore K.A."/>
            <person name="Paszkiewicz K."/>
            <person name="Jones T."/>
            <person name="Grant M."/>
            <person name="Ambacheew D."/>
            <person name="Muzemil S."/>
            <person name="Studholme D.J."/>
        </authorList>
    </citation>
    <scope>NUCLEOTIDE SEQUENCE [LARGE SCALE GENOMIC DNA]</scope>
</reference>
<dbReference type="InterPro" id="IPR005162">
    <property type="entry name" value="Retrotrans_gag_dom"/>
</dbReference>
<feature type="domain" description="Retrotransposon gag" evidence="1">
    <location>
        <begin position="35"/>
        <end position="100"/>
    </location>
</feature>
<evidence type="ECO:0000313" key="2">
    <source>
        <dbReference type="EMBL" id="RRT32474.1"/>
    </source>
</evidence>
<evidence type="ECO:0000259" key="1">
    <source>
        <dbReference type="Pfam" id="PF03732"/>
    </source>
</evidence>
<accession>A0A426WYT3</accession>
<dbReference type="Pfam" id="PF03732">
    <property type="entry name" value="Retrotrans_gag"/>
    <property type="match status" value="1"/>
</dbReference>
<dbReference type="PANTHER" id="PTHR33223">
    <property type="entry name" value="CCHC-TYPE DOMAIN-CONTAINING PROTEIN"/>
    <property type="match status" value="1"/>
</dbReference>
<proteinExistence type="predicted"/>
<name>A0A426WYT3_ENSVE</name>
<dbReference type="Proteomes" id="UP000287651">
    <property type="component" value="Unassembled WGS sequence"/>
</dbReference>
<gene>
    <name evidence="2" type="ORF">B296_00054744</name>
</gene>
<dbReference type="PANTHER" id="PTHR33223:SF10">
    <property type="entry name" value="AMINOTRANSFERASE-LIKE PLANT MOBILE DOMAIN-CONTAINING PROTEIN"/>
    <property type="match status" value="1"/>
</dbReference>
<dbReference type="EMBL" id="AMZH03031910">
    <property type="protein sequence ID" value="RRT32474.1"/>
    <property type="molecule type" value="Genomic_DNA"/>
</dbReference>